<organism evidence="3 4">
    <name type="scientific">Prevotella melaninogenica</name>
    <dbReference type="NCBI Taxonomy" id="28132"/>
    <lineage>
        <taxon>Bacteria</taxon>
        <taxon>Pseudomonadati</taxon>
        <taxon>Bacteroidota</taxon>
        <taxon>Bacteroidia</taxon>
        <taxon>Bacteroidales</taxon>
        <taxon>Prevotellaceae</taxon>
        <taxon>Prevotella</taxon>
    </lineage>
</organism>
<evidence type="ECO:0000313" key="3">
    <source>
        <dbReference type="EMBL" id="BBA28597.1"/>
    </source>
</evidence>
<name>A0A250KFX6_9BACT</name>
<feature type="transmembrane region" description="Helical" evidence="2">
    <location>
        <begin position="14"/>
        <end position="35"/>
    </location>
</feature>
<evidence type="ECO:0000256" key="2">
    <source>
        <dbReference type="SAM" id="Phobius"/>
    </source>
</evidence>
<dbReference type="OrthoDB" id="1082769at2"/>
<sequence>MSNQNKQRKFTKSLTFKALCVLVVLVFLGLIYNFIVSSNDGPMTEQEQEEVQKRNADVDTIDIVGNYLWPNMKPSKEDLMTDEEKAAEAEKAKAGKEDKGKEASDKVHSNEYDAPIAAPAPDITPSSELPAKQAAPSIEKMEAPKIEKIE</sequence>
<proteinExistence type="predicted"/>
<feature type="compositionally biased region" description="Low complexity" evidence="1">
    <location>
        <begin position="113"/>
        <end position="125"/>
    </location>
</feature>
<protein>
    <submittedName>
        <fullName evidence="3">Uncharacterized protein</fullName>
    </submittedName>
</protein>
<reference evidence="3 4" key="1">
    <citation type="submission" date="2017-05" db="EMBL/GenBank/DDBJ databases">
        <title>whole genome sequence of Prevotella melaninogenica GAI 07411.</title>
        <authorList>
            <person name="Kondo Y."/>
            <person name="Hoshino T."/>
        </authorList>
    </citation>
    <scope>NUCLEOTIDE SEQUENCE [LARGE SCALE GENOMIC DNA]</scope>
    <source>
        <strain evidence="3 4">GAI 07411</strain>
    </source>
</reference>
<feature type="region of interest" description="Disordered" evidence="1">
    <location>
        <begin position="73"/>
        <end position="150"/>
    </location>
</feature>
<evidence type="ECO:0000256" key="1">
    <source>
        <dbReference type="SAM" id="MobiDB-lite"/>
    </source>
</evidence>
<dbReference type="Proteomes" id="UP000267517">
    <property type="component" value="Chromosome I"/>
</dbReference>
<evidence type="ECO:0000313" key="4">
    <source>
        <dbReference type="Proteomes" id="UP000267517"/>
    </source>
</evidence>
<keyword evidence="2" id="KW-0472">Membrane</keyword>
<keyword evidence="2" id="KW-0812">Transmembrane</keyword>
<dbReference type="RefSeq" id="WP_120173807.1">
    <property type="nucleotide sequence ID" value="NZ_AP018049.1"/>
</dbReference>
<keyword evidence="2" id="KW-1133">Transmembrane helix</keyword>
<feature type="compositionally biased region" description="Basic and acidic residues" evidence="1">
    <location>
        <begin position="139"/>
        <end position="150"/>
    </location>
</feature>
<feature type="compositionally biased region" description="Basic and acidic residues" evidence="1">
    <location>
        <begin position="74"/>
        <end position="111"/>
    </location>
</feature>
<accession>A0A250KFX6</accession>
<dbReference type="EMBL" id="AP018049">
    <property type="protein sequence ID" value="BBA28597.1"/>
    <property type="molecule type" value="Genomic_DNA"/>
</dbReference>
<gene>
    <name evidence="3" type="ORF">PMEL1_00501</name>
</gene>
<dbReference type="AlphaFoldDB" id="A0A250KFX6"/>